<dbReference type="PROSITE" id="PS00086">
    <property type="entry name" value="CYTOCHROME_P450"/>
    <property type="match status" value="1"/>
</dbReference>
<dbReference type="PRINTS" id="PR00463">
    <property type="entry name" value="EP450I"/>
</dbReference>
<dbReference type="Gene3D" id="1.10.630.10">
    <property type="entry name" value="Cytochrome P450"/>
    <property type="match status" value="1"/>
</dbReference>
<keyword evidence="3" id="KW-0503">Monooxygenase</keyword>
<keyword evidence="5" id="KW-1185">Reference proteome</keyword>
<evidence type="ECO:0000256" key="2">
    <source>
        <dbReference type="PIRSR" id="PIRSR602401-1"/>
    </source>
</evidence>
<dbReference type="PANTHER" id="PTHR47950:SF27">
    <property type="entry name" value="IG-LIKE DOMAIN-CONTAINING PROTEIN"/>
    <property type="match status" value="1"/>
</dbReference>
<dbReference type="FunFam" id="1.10.630.10:FF:000163">
    <property type="entry name" value="Geraniol 8-hydroxylase"/>
    <property type="match status" value="1"/>
</dbReference>
<name>A0A4U6WCX0_SETVI</name>
<dbReference type="GO" id="GO:0005506">
    <property type="term" value="F:iron ion binding"/>
    <property type="evidence" value="ECO:0007669"/>
    <property type="project" value="InterPro"/>
</dbReference>
<evidence type="ECO:0000313" key="4">
    <source>
        <dbReference type="EMBL" id="TKW40608.1"/>
    </source>
</evidence>
<dbReference type="GO" id="GO:0004497">
    <property type="term" value="F:monooxygenase activity"/>
    <property type="evidence" value="ECO:0007669"/>
    <property type="project" value="UniProtKB-KW"/>
</dbReference>
<sequence length="496" mass="55545">MAASFLLAVVLCLTAILVFTHALWLITDGRRRRLPPGPWPLPVIGSLHAVTWSRPHRSLAHVAERYGPLMCIWFGRHPTVVVSTPDAARKILTNSELAGRTVLDTMLAEGHSADSVLLLPPGNKWRAMRRLAMAELFTKGQLDARLQLRQEKVQELVLYVSEHAARGEPVDVGHAVFMTVINVVSRSLFSADIGSRELRDKVKEAAQLLSTPTLSDIFPSLAPADLQGARSRMGALVRYAHRIIDEQYMRRRRGRDAGQPRKDDMMDVAIDKEKEWEEEGSEMNYGAIKGLITDLFVGGSETVSSTVEWAMAELLQCSESMKMVREELKTVIGTKGQVVESDISQLPYLQAVVKETLRLHPAITLAFQRAMATVQIEGYSIPKGTGIVINIWAINRKSKMWVEPEKFMPERFIGKDISFWGKDFEFIPFSAGRRQCLGLPLAYRMVHLVLGSLLYHFDWRLPKDVKDNGIDMSEKSGAIMVSMATPLKAIAKECDE</sequence>
<dbReference type="InterPro" id="IPR017972">
    <property type="entry name" value="Cyt_P450_CS"/>
</dbReference>
<dbReference type="GO" id="GO:0016705">
    <property type="term" value="F:oxidoreductase activity, acting on paired donors, with incorporation or reduction of molecular oxygen"/>
    <property type="evidence" value="ECO:0007669"/>
    <property type="project" value="InterPro"/>
</dbReference>
<dbReference type="InterPro" id="IPR001128">
    <property type="entry name" value="Cyt_P450"/>
</dbReference>
<dbReference type="InterPro" id="IPR036396">
    <property type="entry name" value="Cyt_P450_sf"/>
</dbReference>
<dbReference type="AlphaFoldDB" id="A0A4U6WCX0"/>
<organism evidence="4 5">
    <name type="scientific">Setaria viridis</name>
    <name type="common">Green bristlegrass</name>
    <name type="synonym">Setaria italica subsp. viridis</name>
    <dbReference type="NCBI Taxonomy" id="4556"/>
    <lineage>
        <taxon>Eukaryota</taxon>
        <taxon>Viridiplantae</taxon>
        <taxon>Streptophyta</taxon>
        <taxon>Embryophyta</taxon>
        <taxon>Tracheophyta</taxon>
        <taxon>Spermatophyta</taxon>
        <taxon>Magnoliopsida</taxon>
        <taxon>Liliopsida</taxon>
        <taxon>Poales</taxon>
        <taxon>Poaceae</taxon>
        <taxon>PACMAD clade</taxon>
        <taxon>Panicoideae</taxon>
        <taxon>Panicodae</taxon>
        <taxon>Paniceae</taxon>
        <taxon>Cenchrinae</taxon>
        <taxon>Setaria</taxon>
    </lineage>
</organism>
<evidence type="ECO:0008006" key="6">
    <source>
        <dbReference type="Google" id="ProtNLM"/>
    </source>
</evidence>
<evidence type="ECO:0000313" key="5">
    <source>
        <dbReference type="Proteomes" id="UP000298652"/>
    </source>
</evidence>
<evidence type="ECO:0000256" key="1">
    <source>
        <dbReference type="ARBA" id="ARBA00010617"/>
    </source>
</evidence>
<dbReference type="SUPFAM" id="SSF48264">
    <property type="entry name" value="Cytochrome P450"/>
    <property type="match status" value="1"/>
</dbReference>
<dbReference type="Pfam" id="PF00067">
    <property type="entry name" value="p450"/>
    <property type="match status" value="1"/>
</dbReference>
<feature type="binding site" description="axial binding residue" evidence="2">
    <location>
        <position position="436"/>
    </location>
    <ligand>
        <name>heme</name>
        <dbReference type="ChEBI" id="CHEBI:30413"/>
    </ligand>
    <ligandPart>
        <name>Fe</name>
        <dbReference type="ChEBI" id="CHEBI:18248"/>
    </ligandPart>
</feature>
<dbReference type="InterPro" id="IPR002401">
    <property type="entry name" value="Cyt_P450_E_grp-I"/>
</dbReference>
<accession>A0A4U6WCX0</accession>
<comment type="similarity">
    <text evidence="1 3">Belongs to the cytochrome P450 family.</text>
</comment>
<dbReference type="OMA" id="NFHAIAW"/>
<dbReference type="PANTHER" id="PTHR47950">
    <property type="entry name" value="CYTOCHROME P450, FAMILY 76, SUBFAMILY C, POLYPEPTIDE 5-RELATED"/>
    <property type="match status" value="1"/>
</dbReference>
<dbReference type="EMBL" id="CM016552">
    <property type="protein sequence ID" value="TKW40608.1"/>
    <property type="molecule type" value="Genomic_DNA"/>
</dbReference>
<keyword evidence="2 3" id="KW-0349">Heme</keyword>
<dbReference type="GO" id="GO:0020037">
    <property type="term" value="F:heme binding"/>
    <property type="evidence" value="ECO:0007669"/>
    <property type="project" value="InterPro"/>
</dbReference>
<evidence type="ECO:0000256" key="3">
    <source>
        <dbReference type="RuleBase" id="RU000461"/>
    </source>
</evidence>
<dbReference type="Proteomes" id="UP000298652">
    <property type="component" value="Chromosome 1"/>
</dbReference>
<proteinExistence type="inferred from homology"/>
<protein>
    <recommendedName>
        <fullName evidence="6">Cytochrome P450</fullName>
    </recommendedName>
</protein>
<keyword evidence="2 3" id="KW-0408">Iron</keyword>
<reference evidence="4" key="1">
    <citation type="submission" date="2019-03" db="EMBL/GenBank/DDBJ databases">
        <title>WGS assembly of Setaria viridis.</title>
        <authorList>
            <person name="Huang P."/>
            <person name="Jenkins J."/>
            <person name="Grimwood J."/>
            <person name="Barry K."/>
            <person name="Healey A."/>
            <person name="Mamidi S."/>
            <person name="Sreedasyam A."/>
            <person name="Shu S."/>
            <person name="Feldman M."/>
            <person name="Wu J."/>
            <person name="Yu Y."/>
            <person name="Chen C."/>
            <person name="Johnson J."/>
            <person name="Rokhsar D."/>
            <person name="Baxter I."/>
            <person name="Schmutz J."/>
            <person name="Brutnell T."/>
            <person name="Kellogg E."/>
        </authorList>
    </citation>
    <scope>NUCLEOTIDE SEQUENCE [LARGE SCALE GENOMIC DNA]</scope>
</reference>
<keyword evidence="2 3" id="KW-0479">Metal-binding</keyword>
<comment type="cofactor">
    <cofactor evidence="2">
        <name>heme</name>
        <dbReference type="ChEBI" id="CHEBI:30413"/>
    </cofactor>
</comment>
<gene>
    <name evidence="4" type="ORF">SEVIR_1G257200v2</name>
</gene>
<dbReference type="PRINTS" id="PR00385">
    <property type="entry name" value="P450"/>
</dbReference>
<dbReference type="Gramene" id="TKW40608">
    <property type="protein sequence ID" value="TKW40608"/>
    <property type="gene ID" value="SEVIR_1G257200v2"/>
</dbReference>
<keyword evidence="3" id="KW-0560">Oxidoreductase</keyword>